<evidence type="ECO:0000256" key="6">
    <source>
        <dbReference type="SAM" id="SignalP"/>
    </source>
</evidence>
<reference evidence="7 8" key="1">
    <citation type="submission" date="2019-07" db="EMBL/GenBank/DDBJ databases">
        <title>Whole genome shotgun sequence of Staphylococcus kloosii NBRC 109624.</title>
        <authorList>
            <person name="Hosoyama A."/>
            <person name="Uohara A."/>
            <person name="Ohji S."/>
            <person name="Ichikawa N."/>
        </authorList>
    </citation>
    <scope>NUCLEOTIDE SEQUENCE [LARGE SCALE GENOMIC DNA]</scope>
    <source>
        <strain evidence="7 8">NBRC 109624</strain>
    </source>
</reference>
<dbReference type="InterPro" id="IPR058086">
    <property type="entry name" value="IsaB"/>
</dbReference>
<proteinExistence type="inferred from homology"/>
<name>A0ABQ0XKV0_9STAP</name>
<evidence type="ECO:0000256" key="1">
    <source>
        <dbReference type="ARBA" id="ARBA00004613"/>
    </source>
</evidence>
<keyword evidence="2" id="KW-0964">Secreted</keyword>
<evidence type="ECO:0000256" key="2">
    <source>
        <dbReference type="ARBA" id="ARBA00022525"/>
    </source>
</evidence>
<evidence type="ECO:0000313" key="7">
    <source>
        <dbReference type="EMBL" id="GEP81478.1"/>
    </source>
</evidence>
<dbReference type="EMBL" id="BKAQ01000005">
    <property type="protein sequence ID" value="GEP81478.1"/>
    <property type="molecule type" value="Genomic_DNA"/>
</dbReference>
<evidence type="ECO:0000256" key="5">
    <source>
        <dbReference type="ARBA" id="ARBA00093792"/>
    </source>
</evidence>
<dbReference type="Proteomes" id="UP000321040">
    <property type="component" value="Unassembled WGS sequence"/>
</dbReference>
<organism evidence="7 8">
    <name type="scientific">Staphylococcus kloosii</name>
    <dbReference type="NCBI Taxonomy" id="29384"/>
    <lineage>
        <taxon>Bacteria</taxon>
        <taxon>Bacillati</taxon>
        <taxon>Bacillota</taxon>
        <taxon>Bacilli</taxon>
        <taxon>Bacillales</taxon>
        <taxon>Staphylococcaceae</taxon>
        <taxon>Staphylococcus</taxon>
    </lineage>
</organism>
<evidence type="ECO:0000256" key="3">
    <source>
        <dbReference type="ARBA" id="ARBA00022729"/>
    </source>
</evidence>
<protein>
    <recommendedName>
        <fullName evidence="5">Immunodominant staphylococcal antigen B</fullName>
    </recommendedName>
</protein>
<keyword evidence="3 6" id="KW-0732">Signal</keyword>
<comment type="subcellular location">
    <subcellularLocation>
        <location evidence="1">Secreted</location>
    </subcellularLocation>
</comment>
<keyword evidence="8" id="KW-1185">Reference proteome</keyword>
<feature type="chain" id="PRO_5046535833" description="Immunodominant staphylococcal antigen B" evidence="6">
    <location>
        <begin position="21"/>
        <end position="167"/>
    </location>
</feature>
<gene>
    <name evidence="7" type="ORF">SKL01_06560</name>
</gene>
<feature type="signal peptide" evidence="6">
    <location>
        <begin position="1"/>
        <end position="20"/>
    </location>
</feature>
<evidence type="ECO:0000256" key="4">
    <source>
        <dbReference type="ARBA" id="ARBA00093777"/>
    </source>
</evidence>
<accession>A0ABQ0XKV0</accession>
<evidence type="ECO:0000313" key="8">
    <source>
        <dbReference type="Proteomes" id="UP000321040"/>
    </source>
</evidence>
<comment type="caution">
    <text evidence="7">The sequence shown here is derived from an EMBL/GenBank/DDBJ whole genome shotgun (WGS) entry which is preliminary data.</text>
</comment>
<dbReference type="NCBIfam" id="NF047686">
    <property type="entry name" value="IsaB_fam"/>
    <property type="match status" value="1"/>
</dbReference>
<dbReference type="RefSeq" id="WP_106884384.1">
    <property type="nucleotide sequence ID" value="NZ_BKAQ01000005.1"/>
</dbReference>
<sequence length="167" mass="18703">MNKLVKLVLSSTIVLGTAMGANVVQDNETSTEAHAATKPWYNYTGYTASQGSFVLDQNFINAVKYNNFTINGYTMDGKVSEKGSKFVYPYDQKIAKTSKNTGSVVYLKLGKSVTSKQIIDKYGKPEIDNVTEKTGDYRYHIGYSSIDFYVKDGYAYKAMLDTHYNKN</sequence>
<dbReference type="GeneID" id="69904184"/>
<comment type="similarity">
    <text evidence="4">Belongs to the IsaB family.</text>
</comment>